<feature type="compositionally biased region" description="Low complexity" evidence="1">
    <location>
        <begin position="9"/>
        <end position="20"/>
    </location>
</feature>
<evidence type="ECO:0000256" key="1">
    <source>
        <dbReference type="SAM" id="MobiDB-lite"/>
    </source>
</evidence>
<dbReference type="EMBL" id="FP929133">
    <property type="protein sequence ID" value="CBX98278.1"/>
    <property type="molecule type" value="Genomic_DNA"/>
</dbReference>
<keyword evidence="3" id="KW-1185">Reference proteome</keyword>
<dbReference type="InParanoid" id="E5A3R5"/>
<name>E5A3R5_LEPMJ</name>
<dbReference type="Proteomes" id="UP000002668">
    <property type="component" value="Genome"/>
</dbReference>
<accession>E5A3R5</accession>
<dbReference type="AlphaFoldDB" id="E5A3R5"/>
<sequence>MMSKERSSEYYSHSSSSGGFSFSKVRLLLHLGLIGKETLGERTPSYRYR</sequence>
<feature type="region of interest" description="Disordered" evidence="1">
    <location>
        <begin position="1"/>
        <end position="20"/>
    </location>
</feature>
<protein>
    <submittedName>
        <fullName evidence="2">Predicted protein</fullName>
    </submittedName>
</protein>
<dbReference type="HOGENOM" id="CLU_3143393_0_0_1"/>
<proteinExistence type="predicted"/>
<gene>
    <name evidence="2" type="ORF">LEMA_P096870.1</name>
</gene>
<evidence type="ECO:0000313" key="3">
    <source>
        <dbReference type="Proteomes" id="UP000002668"/>
    </source>
</evidence>
<dbReference type="VEuPathDB" id="FungiDB:LEMA_P096870.1"/>
<organism evidence="3">
    <name type="scientific">Leptosphaeria maculans (strain JN3 / isolate v23.1.3 / race Av1-4-5-6-7-8)</name>
    <name type="common">Blackleg fungus</name>
    <name type="synonym">Phoma lingam</name>
    <dbReference type="NCBI Taxonomy" id="985895"/>
    <lineage>
        <taxon>Eukaryota</taxon>
        <taxon>Fungi</taxon>
        <taxon>Dikarya</taxon>
        <taxon>Ascomycota</taxon>
        <taxon>Pezizomycotina</taxon>
        <taxon>Dothideomycetes</taxon>
        <taxon>Pleosporomycetidae</taxon>
        <taxon>Pleosporales</taxon>
        <taxon>Pleosporineae</taxon>
        <taxon>Leptosphaeriaceae</taxon>
        <taxon>Plenodomus</taxon>
        <taxon>Plenodomus lingam/Leptosphaeria maculans species complex</taxon>
    </lineage>
</organism>
<evidence type="ECO:0000313" key="2">
    <source>
        <dbReference type="EMBL" id="CBX98278.1"/>
    </source>
</evidence>
<reference evidence="3" key="1">
    <citation type="journal article" date="2011" name="Nat. Commun.">
        <title>Effector diversification within compartments of the Leptosphaeria maculans genome affected by Repeat-Induced Point mutations.</title>
        <authorList>
            <person name="Rouxel T."/>
            <person name="Grandaubert J."/>
            <person name="Hane J.K."/>
            <person name="Hoede C."/>
            <person name="van de Wouw A.P."/>
            <person name="Couloux A."/>
            <person name="Dominguez V."/>
            <person name="Anthouard V."/>
            <person name="Bally P."/>
            <person name="Bourras S."/>
            <person name="Cozijnsen A.J."/>
            <person name="Ciuffetti L.M."/>
            <person name="Degrave A."/>
            <person name="Dilmaghani A."/>
            <person name="Duret L."/>
            <person name="Fudal I."/>
            <person name="Goodwin S.B."/>
            <person name="Gout L."/>
            <person name="Glaser N."/>
            <person name="Linglin J."/>
            <person name="Kema G.H.J."/>
            <person name="Lapalu N."/>
            <person name="Lawrence C.B."/>
            <person name="May K."/>
            <person name="Meyer M."/>
            <person name="Ollivier B."/>
            <person name="Poulain J."/>
            <person name="Schoch C.L."/>
            <person name="Simon A."/>
            <person name="Spatafora J.W."/>
            <person name="Stachowiak A."/>
            <person name="Turgeon B.G."/>
            <person name="Tyler B.M."/>
            <person name="Vincent D."/>
            <person name="Weissenbach J."/>
            <person name="Amselem J."/>
            <person name="Quesneville H."/>
            <person name="Oliver R.P."/>
            <person name="Wincker P."/>
            <person name="Balesdent M.-H."/>
            <person name="Howlett B.J."/>
        </authorList>
    </citation>
    <scope>NUCLEOTIDE SEQUENCE [LARGE SCALE GENOMIC DNA]</scope>
    <source>
        <strain evidence="3">JN3 / isolate v23.1.3 / race Av1-4-5-6-7-8</strain>
    </source>
</reference>